<dbReference type="Proteomes" id="UP000285648">
    <property type="component" value="Unassembled WGS sequence"/>
</dbReference>
<dbReference type="EMBL" id="MJLZ01000012">
    <property type="protein sequence ID" value="RLM25355.1"/>
    <property type="molecule type" value="Genomic_DNA"/>
</dbReference>
<evidence type="ECO:0000313" key="2">
    <source>
        <dbReference type="Proteomes" id="UP000285648"/>
    </source>
</evidence>
<name>A0A421DQ59_9GAMM</name>
<dbReference type="Pfam" id="PF06252">
    <property type="entry name" value="GemA"/>
    <property type="match status" value="1"/>
</dbReference>
<dbReference type="OrthoDB" id="7360086at2"/>
<proteinExistence type="predicted"/>
<evidence type="ECO:0000313" key="1">
    <source>
        <dbReference type="EMBL" id="RLM25355.1"/>
    </source>
</evidence>
<gene>
    <name evidence="1" type="ORF">BIY29_07495</name>
</gene>
<comment type="caution">
    <text evidence="1">The sequence shown here is derived from an EMBL/GenBank/DDBJ whole genome shotgun (WGS) entry which is preliminary data.</text>
</comment>
<accession>A0A421DQ59</accession>
<sequence length="74" mass="8625">MNKPQWITLIHIAKRNLRLEMADAGIILDRSEAALARWAKRETGIDSLQWLSSQQASVIIEKLKQWQRRTRITA</sequence>
<protein>
    <submittedName>
        <fullName evidence="1">Uncharacterized protein</fullName>
    </submittedName>
</protein>
<organism evidence="1 2">
    <name type="scientific">Brenneria alni</name>
    <dbReference type="NCBI Taxonomy" id="71656"/>
    <lineage>
        <taxon>Bacteria</taxon>
        <taxon>Pseudomonadati</taxon>
        <taxon>Pseudomonadota</taxon>
        <taxon>Gammaproteobacteria</taxon>
        <taxon>Enterobacterales</taxon>
        <taxon>Pectobacteriaceae</taxon>
        <taxon>Brenneria</taxon>
    </lineage>
</organism>
<keyword evidence="2" id="KW-1185">Reference proteome</keyword>
<dbReference type="AlphaFoldDB" id="A0A421DQ59"/>
<dbReference type="InterPro" id="IPR009363">
    <property type="entry name" value="Phage_Mu_Gp16"/>
</dbReference>
<reference evidence="1 2" key="1">
    <citation type="submission" date="2016-09" db="EMBL/GenBank/DDBJ databases">
        <authorList>
            <person name="Doonan J."/>
            <person name="Pachebat J.A."/>
            <person name="Golyshin P.N."/>
            <person name="Denman S."/>
            <person name="Mcdonald J.E."/>
        </authorList>
    </citation>
    <scope>NUCLEOTIDE SEQUENCE [LARGE SCALE GENOMIC DNA]</scope>
    <source>
        <strain evidence="1 2">NCPPB 3934</strain>
    </source>
</reference>